<dbReference type="SMART" id="SM00291">
    <property type="entry name" value="ZnF_ZZ"/>
    <property type="match status" value="1"/>
</dbReference>
<evidence type="ECO:0000313" key="31">
    <source>
        <dbReference type="Ensembl" id="ENSPSTP00000015159.1"/>
    </source>
</evidence>
<dbReference type="FunFam" id="3.30.60.90:FF:000003">
    <property type="entry name" value="E1A binding protein p300"/>
    <property type="match status" value="1"/>
</dbReference>
<dbReference type="InterPro" id="IPR013083">
    <property type="entry name" value="Znf_RING/FYVE/PHD"/>
</dbReference>
<evidence type="ECO:0000259" key="30">
    <source>
        <dbReference type="PROSITE" id="PS51727"/>
    </source>
</evidence>
<feature type="compositionally biased region" description="Low complexity" evidence="25">
    <location>
        <begin position="56"/>
        <end position="91"/>
    </location>
</feature>
<feature type="domain" description="Bromo" evidence="26">
    <location>
        <begin position="892"/>
        <end position="964"/>
    </location>
</feature>
<dbReference type="Gene3D" id="1.10.246.20">
    <property type="entry name" value="Coactivator CBP, KIX domain"/>
    <property type="match status" value="1"/>
</dbReference>
<organism evidence="31 32">
    <name type="scientific">Pavo cristatus</name>
    <name type="common">Indian peafowl</name>
    <name type="synonym">Blue peafowl</name>
    <dbReference type="NCBI Taxonomy" id="9049"/>
    <lineage>
        <taxon>Eukaryota</taxon>
        <taxon>Metazoa</taxon>
        <taxon>Chordata</taxon>
        <taxon>Craniata</taxon>
        <taxon>Vertebrata</taxon>
        <taxon>Euteleostomi</taxon>
        <taxon>Archelosauria</taxon>
        <taxon>Archosauria</taxon>
        <taxon>Dinosauria</taxon>
        <taxon>Saurischia</taxon>
        <taxon>Theropoda</taxon>
        <taxon>Coelurosauria</taxon>
        <taxon>Aves</taxon>
        <taxon>Neognathae</taxon>
        <taxon>Galloanserae</taxon>
        <taxon>Galliformes</taxon>
        <taxon>Phasianidae</taxon>
        <taxon>Phasianinae</taxon>
        <taxon>Pavo</taxon>
    </lineage>
</organism>
<evidence type="ECO:0000259" key="26">
    <source>
        <dbReference type="PROSITE" id="PS50014"/>
    </source>
</evidence>
<feature type="compositionally biased region" description="Low complexity" evidence="25">
    <location>
        <begin position="476"/>
        <end position="493"/>
    </location>
</feature>
<feature type="zinc finger region" description="TAZ-type" evidence="23">
    <location>
        <begin position="328"/>
        <end position="414"/>
    </location>
</feature>
<dbReference type="GO" id="GO:0003713">
    <property type="term" value="F:transcription coactivator activity"/>
    <property type="evidence" value="ECO:0007669"/>
    <property type="project" value="InterPro"/>
</dbReference>
<keyword evidence="19" id="KW-0539">Nucleus</keyword>
<dbReference type="Gene3D" id="3.30.40.10">
    <property type="entry name" value="Zinc/RING finger domain, C3HC4 (zinc finger)"/>
    <property type="match status" value="1"/>
</dbReference>
<dbReference type="GO" id="GO:0045944">
    <property type="term" value="P:positive regulation of transcription by RNA polymerase II"/>
    <property type="evidence" value="ECO:0007669"/>
    <property type="project" value="TreeGrafter"/>
</dbReference>
<feature type="compositionally biased region" description="Low complexity" evidence="25">
    <location>
        <begin position="1999"/>
        <end position="2044"/>
    </location>
</feature>
<dbReference type="InterPro" id="IPR043145">
    <property type="entry name" value="Znf_ZZ_sf"/>
</dbReference>
<feature type="compositionally biased region" description="Polar residues" evidence="25">
    <location>
        <begin position="2125"/>
        <end position="2134"/>
    </location>
</feature>
<evidence type="ECO:0000256" key="19">
    <source>
        <dbReference type="ARBA" id="ARBA00023242"/>
    </source>
</evidence>
<evidence type="ECO:0000256" key="13">
    <source>
        <dbReference type="ARBA" id="ARBA00022843"/>
    </source>
</evidence>
<evidence type="ECO:0000313" key="32">
    <source>
        <dbReference type="Proteomes" id="UP000694428"/>
    </source>
</evidence>
<feature type="compositionally biased region" description="Low complexity" evidence="25">
    <location>
        <begin position="447"/>
        <end position="461"/>
    </location>
</feature>
<dbReference type="PROSITE" id="PS50014">
    <property type="entry name" value="BROMODOMAIN_2"/>
    <property type="match status" value="1"/>
</dbReference>
<feature type="compositionally biased region" description="Polar residues" evidence="25">
    <location>
        <begin position="104"/>
        <end position="135"/>
    </location>
</feature>
<evidence type="ECO:0000256" key="6">
    <source>
        <dbReference type="ARBA" id="ARBA00022499"/>
    </source>
</evidence>
<feature type="compositionally biased region" description="Polar residues" evidence="25">
    <location>
        <begin position="2106"/>
        <end position="2118"/>
    </location>
</feature>
<evidence type="ECO:0000256" key="23">
    <source>
        <dbReference type="PROSITE-ProRule" id="PRU00203"/>
    </source>
</evidence>
<dbReference type="Pfam" id="PF08214">
    <property type="entry name" value="HAT_KAT11"/>
    <property type="match status" value="1"/>
</dbReference>
<dbReference type="InterPro" id="IPR037073">
    <property type="entry name" value="Nuc_rcpt_coact_CREBbp_sf"/>
</dbReference>
<dbReference type="CDD" id="cd05495">
    <property type="entry name" value="Bromo_cbp_like"/>
    <property type="match status" value="1"/>
</dbReference>
<dbReference type="InterPro" id="IPR000433">
    <property type="entry name" value="Znf_ZZ"/>
</dbReference>
<feature type="compositionally biased region" description="Pro residues" evidence="25">
    <location>
        <begin position="1686"/>
        <end position="1698"/>
    </location>
</feature>
<feature type="compositionally biased region" description="Polar residues" evidence="25">
    <location>
        <begin position="434"/>
        <end position="446"/>
    </location>
</feature>
<feature type="compositionally biased region" description="Basic and acidic residues" evidence="25">
    <location>
        <begin position="1345"/>
        <end position="1357"/>
    </location>
</feature>
<feature type="region of interest" description="Disordered" evidence="25">
    <location>
        <begin position="2085"/>
        <end position="2208"/>
    </location>
</feature>
<dbReference type="Pfam" id="PF02135">
    <property type="entry name" value="zf-TAZ"/>
    <property type="match status" value="2"/>
</dbReference>
<evidence type="ECO:0000256" key="25">
    <source>
        <dbReference type="SAM" id="MobiDB-lite"/>
    </source>
</evidence>
<dbReference type="Gene3D" id="1.20.1020.10">
    <property type="entry name" value="TAZ domain"/>
    <property type="match status" value="2"/>
</dbReference>
<dbReference type="InterPro" id="IPR009110">
    <property type="entry name" value="Nuc_rcpt_coact"/>
</dbReference>
<dbReference type="InterPro" id="IPR014744">
    <property type="entry name" value="Nuc_rcpt_coact_CREBbp"/>
</dbReference>
<dbReference type="PROSITE" id="PS00633">
    <property type="entry name" value="BROMODOMAIN_1"/>
    <property type="match status" value="1"/>
</dbReference>
<dbReference type="GO" id="GO:0140297">
    <property type="term" value="F:DNA-binding transcription factor binding"/>
    <property type="evidence" value="ECO:0007669"/>
    <property type="project" value="UniProtKB-ARBA"/>
</dbReference>
<feature type="compositionally biased region" description="Low complexity" evidence="25">
    <location>
        <begin position="2085"/>
        <end position="2096"/>
    </location>
</feature>
<dbReference type="FunFam" id="3.30.40.10:FF:000034">
    <property type="entry name" value="Histone acetyltransferase p300"/>
    <property type="match status" value="1"/>
</dbReference>
<evidence type="ECO:0000256" key="7">
    <source>
        <dbReference type="ARBA" id="ARBA00022553"/>
    </source>
</evidence>
<dbReference type="PROSITE" id="PS50135">
    <property type="entry name" value="ZF_ZZ_2"/>
    <property type="match status" value="1"/>
</dbReference>
<feature type="domain" description="KIX" evidence="29">
    <location>
        <begin position="549"/>
        <end position="628"/>
    </location>
</feature>
<dbReference type="PANTHER" id="PTHR13808">
    <property type="entry name" value="CBP/P300-RELATED"/>
    <property type="match status" value="1"/>
</dbReference>
<comment type="catalytic activity">
    <reaction evidence="21">
        <text>(S)-lactoyl-CoA + L-lysyl-[protein] = N(6)-[(S)-lactoyl]-L-lysyl-[protein] + CoA + H(+)</text>
        <dbReference type="Rhea" id="RHEA:61996"/>
        <dbReference type="Rhea" id="RHEA-COMP:9752"/>
        <dbReference type="Rhea" id="RHEA-COMP:19466"/>
        <dbReference type="ChEBI" id="CHEBI:15378"/>
        <dbReference type="ChEBI" id="CHEBI:29969"/>
        <dbReference type="ChEBI" id="CHEBI:57287"/>
        <dbReference type="ChEBI" id="CHEBI:231527"/>
        <dbReference type="ChEBI" id="CHEBI:231528"/>
    </reaction>
    <physiologicalReaction direction="left-to-right" evidence="21">
        <dbReference type="Rhea" id="RHEA:61997"/>
    </physiologicalReaction>
</comment>
<feature type="compositionally biased region" description="Pro residues" evidence="25">
    <location>
        <begin position="1729"/>
        <end position="1740"/>
    </location>
</feature>
<dbReference type="PROSITE" id="PS50952">
    <property type="entry name" value="KIX"/>
    <property type="match status" value="1"/>
</dbReference>
<keyword evidence="7" id="KW-0597">Phosphoprotein</keyword>
<feature type="region of interest" description="Disordered" evidence="25">
    <location>
        <begin position="473"/>
        <end position="505"/>
    </location>
</feature>
<evidence type="ECO:0000256" key="15">
    <source>
        <dbReference type="ARBA" id="ARBA00023015"/>
    </source>
</evidence>
<feature type="region of interest" description="Disordered" evidence="25">
    <location>
        <begin position="1909"/>
        <end position="1933"/>
    </location>
</feature>
<dbReference type="GO" id="GO:0005737">
    <property type="term" value="C:cytoplasm"/>
    <property type="evidence" value="ECO:0007669"/>
    <property type="project" value="UniProtKB-SubCell"/>
</dbReference>
<evidence type="ECO:0000256" key="10">
    <source>
        <dbReference type="ARBA" id="ARBA00022737"/>
    </source>
</evidence>
<feature type="domain" description="TAZ-type" evidence="27">
    <location>
        <begin position="328"/>
        <end position="414"/>
    </location>
</feature>
<dbReference type="PROSITE" id="PS51727">
    <property type="entry name" value="CBP_P300_HAT"/>
    <property type="match status" value="1"/>
</dbReference>
<keyword evidence="32" id="KW-1185">Reference proteome</keyword>
<dbReference type="GO" id="GO:0004402">
    <property type="term" value="F:histone acetyltransferase activity"/>
    <property type="evidence" value="ECO:0007669"/>
    <property type="project" value="InterPro"/>
</dbReference>
<evidence type="ECO:0000256" key="21">
    <source>
        <dbReference type="ARBA" id="ARBA00047411"/>
    </source>
</evidence>
<dbReference type="SUPFAM" id="SSF57850">
    <property type="entry name" value="RING/U-box"/>
    <property type="match status" value="1"/>
</dbReference>
<dbReference type="Pfam" id="PF00439">
    <property type="entry name" value="Bromodomain"/>
    <property type="match status" value="1"/>
</dbReference>
<dbReference type="FunFam" id="1.20.920.10:FF:000001">
    <property type="entry name" value="Histone acetyltransferase p300"/>
    <property type="match status" value="1"/>
</dbReference>
<dbReference type="Pfam" id="PF23570">
    <property type="entry name" value="PHD_P300"/>
    <property type="match status" value="1"/>
</dbReference>
<evidence type="ECO:0000256" key="14">
    <source>
        <dbReference type="ARBA" id="ARBA00022990"/>
    </source>
</evidence>
<feature type="region of interest" description="Disordered" evidence="25">
    <location>
        <begin position="56"/>
        <end position="135"/>
    </location>
</feature>
<feature type="region of interest" description="Disordered" evidence="25">
    <location>
        <begin position="1999"/>
        <end position="2053"/>
    </location>
</feature>
<evidence type="ECO:0000256" key="8">
    <source>
        <dbReference type="ARBA" id="ARBA00022679"/>
    </source>
</evidence>
<keyword evidence="10" id="KW-0677">Repeat</keyword>
<feature type="domain" description="TAZ-type" evidence="27">
    <location>
        <begin position="1551"/>
        <end position="1632"/>
    </location>
</feature>
<evidence type="ECO:0000259" key="28">
    <source>
        <dbReference type="PROSITE" id="PS50135"/>
    </source>
</evidence>
<proteinExistence type="predicted"/>
<evidence type="ECO:0000256" key="17">
    <source>
        <dbReference type="ARBA" id="ARBA00023117"/>
    </source>
</evidence>
<keyword evidence="16" id="KW-0090">Biological rhythms</keyword>
<feature type="region of interest" description="Disordered" evidence="25">
    <location>
        <begin position="814"/>
        <end position="876"/>
    </location>
</feature>
<dbReference type="InterPro" id="IPR036427">
    <property type="entry name" value="Bromodomain-like_sf"/>
</dbReference>
<evidence type="ECO:0000256" key="24">
    <source>
        <dbReference type="PROSITE-ProRule" id="PRU00228"/>
    </source>
</evidence>
<evidence type="ECO:0000259" key="29">
    <source>
        <dbReference type="PROSITE" id="PS50952"/>
    </source>
</evidence>
<keyword evidence="11 24" id="KW-0863">Zinc-finger</keyword>
<keyword evidence="14" id="KW-0007">Acetylation</keyword>
<evidence type="ECO:0000256" key="9">
    <source>
        <dbReference type="ARBA" id="ARBA00022723"/>
    </source>
</evidence>
<dbReference type="Gene3D" id="1.20.920.10">
    <property type="entry name" value="Bromodomain-like"/>
    <property type="match status" value="1"/>
</dbReference>
<dbReference type="GO" id="GO:0008270">
    <property type="term" value="F:zinc ion binding"/>
    <property type="evidence" value="ECO:0007669"/>
    <property type="project" value="UniProtKB-KW"/>
</dbReference>
<dbReference type="PRINTS" id="PR00503">
    <property type="entry name" value="BROMODOMAIN"/>
</dbReference>
<feature type="compositionally biased region" description="Polar residues" evidence="25">
    <location>
        <begin position="685"/>
        <end position="699"/>
    </location>
</feature>
<evidence type="ECO:0000256" key="3">
    <source>
        <dbReference type="ARBA" id="ARBA00013184"/>
    </source>
</evidence>
<evidence type="ECO:0000256" key="4">
    <source>
        <dbReference type="ARBA" id="ARBA00022481"/>
    </source>
</evidence>
<dbReference type="SUPFAM" id="SSF47040">
    <property type="entry name" value="Kix domain of CBP (creb binding protein)"/>
    <property type="match status" value="1"/>
</dbReference>
<dbReference type="GO" id="GO:0005667">
    <property type="term" value="C:transcription regulator complex"/>
    <property type="evidence" value="ECO:0007669"/>
    <property type="project" value="TreeGrafter"/>
</dbReference>
<sequence>MCEPGISLRLYFGSLFDLENDLPDELIPNGELGLLNSSGNLVPDAASKHKQLSELLRGGSGSSLNPGIGNVNSNSPVQQGVGSQVQGQPNSASIGSLGAMGKSPLNQGDSSASGLAKQVASTSGPTTPASQTLNSQAQKQVGMVTSSPATSQTGPGICMNTNFSQTHQSLLNSNSGHSLMNQPQQGQGQVMNGSLGAAGRGRGAGMQYSAPAMQGNAGSVLAETLTQVSPQMAGHTGLNTAQPGMGMAGNTSPFGQPFSQTAGQQMGATGVNPQLPNKPGMANSLPAFPADIKSTPVTSVPNMSQMQTQVQQVGIVPTQAMATGPTADPEKRKLIQQQLVLLLHAHKCQRREQANGEVRACALPHCRTMKNVLNHMTHCQAGKACQVAHCASSRQIISHWKNCTRHDCPVCLPLKNASDKRNQQPLLGSPAGGMQNSIGSVGTGQQNNPSLSNPNPIDPSSMQRAYAALGLPYGNQPQTQLQPQVQGQQSQPDEPSHRRNNNRPANLRSCTLTAHSLLCFSPLMNDGTNSGNVGNLSSMPTAAPPSSTGVRKAWHEHVTQDLRNHLVHKLVQAIFPTPDPAALKDRRMENLVAYARKVEGDMYESANSRVCCFSLGIQNMFKSCSAANLRSIRKPTENHLTALLMSEAMLSVCCFSVNCDSQSVGSDVSVRESLSLQQGQVPSAALPNSMNMLGPQSGQLCPPVTQPPLHQTTPPVSTAAGMPPIQHQTPTGMTPPQPAAPTQPSTPVSSSGQTPTPTPGSVPNATQTQSTPTGQTAAQAQVTPQPQTPVQPQSVPTPQPSQHLVASFLKVEEDLQGSSQTKEETDGTELKQEPMEIEEKKPEIKVEAKEEEESGTNGTTSQSTSPSQPRKKIFKPEELRQALMPTLEALYRQDPESLPFRQPVDPQLLGIPDYFDIVKNPMDLSTIKRKLDTGQYQEPWQYVDDVWLMFNNAWLYNRKTSRVYKFCTKLAEVFEQEIDPVMQSLGYCCGRKYEFSPQTLCCYGKQLCTIPRDAAYYSYQNRYHFCEKCFTEIQGENVTLGDDPSQPQTTISKDQFEKKKNDTLDPEPFVDCKECGRKMHQICVLHYDIIWPSGFVCDNCLKKTGRTRKENKFSAKRLQTTRLGNHLEDRVNKFLRRQNHPEAGEVFVRVVASSDKTVEVKPGMKSRFVDSGEMSESFPYRTKALFAFEEIDGVDVCFFGMHVQEYGSDCPPPNTRRVYISYLDSIHFFRPRCLRTAVYHEILIGYLEYVKKLGYVTGHIWACPPSEGDDYIFHCHPPDQKIPKPKRLQEWYKKMLDKAFAERIIHDYKDIFKQATEDRLTSAKELPYFEGDFWPNVLEESIKELEQEEEERKKEESTAASETTEGDSKNAKKKNNKKTNKNKSSISRANKKKPSMPNVSNDLSQKLYATMEKHKEVFFVIHLHAGPVINTLPPIVDPDPLLSCDLMDGRDAFLTLARDKHWEFSSLRRSKWSTLCMLVELHTQGQDRFVYTCNECKHHVETRWHCTVCEDYDLCINCYNTKSHDHKMVKWGLGLDDESNSQGEQQSKSPQESRRLSIQRCIQSLVHACQCRNANCSLPSCQKMKRVVQHTKGCKRKTNGGCPVCKQLIALCCYHAKHCQENKCPVPFCLNIKHKLRQQQIQHRLQQAQLMRRRMATMNTRNVPQQSLPSPTSATPGTPTQQPSTPQTPQPPPQPQPSPVSMSPAGFPSVSRTQPPTTVSTGKPANPVAAPPPPAQPPPAAVEAARQIEREAAQQQQQLYRVNNINNGLPPGRPGLVNPTVGSVSQMQQVGMNVPRPSPVSGPVMSNMQAGQWQSPPMPQQQAMQPGMARPVMPMATAQAVAGPRMPGVQQPPRSIPPNALQDLLRTLKSPSSPQQQQQVLNILKSNPQLMAAFIKQRTAKYVANQPGMQPQAGIQPQPGMQQPQTGMQQPGMHAQPGLQNMNAMQAGVQRPSVPPQQQGIGAMNPQGQAINIMNPGHNTSMASMNHPQYREILRRQLLQQQQQQQQQQGGAGMAAGMAGHNQFQQPQGPGGYPQAMQQQRMQQHISIQGGSMGQMAQMGQLNQMGQPGLGADGTPNIQQALQQRILQQQQMKQQIGSPGQPNPMSPQQHMLSGQPQASHLPGQQIATSLSNQVRSPAPVQSPRPQSQPPHSSPSPRIQPQPSPHHVSPQTGSPHPGLAVTMASSMDQGHLGNPEQSAMLPQLNTPSRSALSNELSLVGDTTGDTLEKFVEGL</sequence>
<feature type="compositionally biased region" description="Pro residues" evidence="25">
    <location>
        <begin position="2140"/>
        <end position="2163"/>
    </location>
</feature>
<evidence type="ECO:0000256" key="5">
    <source>
        <dbReference type="ARBA" id="ARBA00022490"/>
    </source>
</evidence>
<dbReference type="Pfam" id="PF02172">
    <property type="entry name" value="KIX"/>
    <property type="match status" value="1"/>
</dbReference>
<feature type="region of interest" description="Disordered" evidence="25">
    <location>
        <begin position="685"/>
        <end position="800"/>
    </location>
</feature>
<evidence type="ECO:0000256" key="22">
    <source>
        <dbReference type="PROSITE-ProRule" id="PRU00035"/>
    </source>
</evidence>
<feature type="domain" description="CBP/p300-type HAT" evidence="30">
    <location>
        <begin position="1112"/>
        <end position="1486"/>
    </location>
</feature>
<dbReference type="PROSITE" id="PS01357">
    <property type="entry name" value="ZF_ZZ_1"/>
    <property type="match status" value="1"/>
</dbReference>
<dbReference type="InterPro" id="IPR013178">
    <property type="entry name" value="Histone_AcTrfase_Rtt109/CBP"/>
</dbReference>
<dbReference type="SUPFAM" id="SSF57933">
    <property type="entry name" value="TAZ domain"/>
    <property type="match status" value="2"/>
</dbReference>
<dbReference type="SUPFAM" id="SSF47370">
    <property type="entry name" value="Bromodomain"/>
    <property type="match status" value="1"/>
</dbReference>
<dbReference type="Pfam" id="PF09030">
    <property type="entry name" value="Creb_binding"/>
    <property type="match status" value="1"/>
</dbReference>
<dbReference type="PROSITE" id="PS50134">
    <property type="entry name" value="ZF_TAZ"/>
    <property type="match status" value="2"/>
</dbReference>
<dbReference type="SMART" id="SM01250">
    <property type="entry name" value="KAT11"/>
    <property type="match status" value="1"/>
</dbReference>
<evidence type="ECO:0000256" key="12">
    <source>
        <dbReference type="ARBA" id="ARBA00022833"/>
    </source>
</evidence>
<dbReference type="GO" id="GO:0048511">
    <property type="term" value="P:rhythmic process"/>
    <property type="evidence" value="ECO:0007669"/>
    <property type="project" value="UniProtKB-KW"/>
</dbReference>
<dbReference type="Proteomes" id="UP000694428">
    <property type="component" value="Unplaced"/>
</dbReference>
<reference evidence="31" key="2">
    <citation type="submission" date="2025-09" db="UniProtKB">
        <authorList>
            <consortium name="Ensembl"/>
        </authorList>
    </citation>
    <scope>IDENTIFICATION</scope>
</reference>
<dbReference type="SUPFAM" id="SSF69125">
    <property type="entry name" value="Nuclear receptor coactivator interlocking domain"/>
    <property type="match status" value="1"/>
</dbReference>
<keyword evidence="20" id="KW-0012">Acyltransferase</keyword>
<dbReference type="Pfam" id="PF06001">
    <property type="entry name" value="RING_CBP-p300"/>
    <property type="match status" value="1"/>
</dbReference>
<dbReference type="SMART" id="SM00551">
    <property type="entry name" value="ZnF_TAZ"/>
    <property type="match status" value="2"/>
</dbReference>
<dbReference type="CDD" id="cd20910">
    <property type="entry name" value="NCBD_CREBBP-p300_like"/>
    <property type="match status" value="1"/>
</dbReference>
<dbReference type="InterPro" id="IPR003101">
    <property type="entry name" value="KIX_dom"/>
</dbReference>
<dbReference type="InterPro" id="IPR031162">
    <property type="entry name" value="CBP_P300_HAT"/>
</dbReference>
<dbReference type="InterPro" id="IPR056484">
    <property type="entry name" value="PHD_P300"/>
</dbReference>
<dbReference type="Gene3D" id="3.30.60.90">
    <property type="match status" value="1"/>
</dbReference>
<feature type="compositionally biased region" description="Basic and acidic residues" evidence="25">
    <location>
        <begin position="821"/>
        <end position="848"/>
    </location>
</feature>
<keyword evidence="12 23" id="KW-0862">Zinc</keyword>
<keyword evidence="8" id="KW-0808">Transferase</keyword>
<evidence type="ECO:0000256" key="20">
    <source>
        <dbReference type="ARBA" id="ARBA00023315"/>
    </source>
</evidence>
<keyword evidence="18" id="KW-0804">Transcription</keyword>
<evidence type="ECO:0000256" key="1">
    <source>
        <dbReference type="ARBA" id="ARBA00004123"/>
    </source>
</evidence>
<keyword evidence="17 22" id="KW-0103">Bromodomain</keyword>
<dbReference type="CDD" id="cd15557">
    <property type="entry name" value="PHD_CBP_p300"/>
    <property type="match status" value="1"/>
</dbReference>
<evidence type="ECO:0000256" key="2">
    <source>
        <dbReference type="ARBA" id="ARBA00004496"/>
    </source>
</evidence>
<evidence type="ECO:0000259" key="27">
    <source>
        <dbReference type="PROSITE" id="PS50134"/>
    </source>
</evidence>
<keyword evidence="4" id="KW-0488">Methylation</keyword>
<dbReference type="PANTHER" id="PTHR13808:SF34">
    <property type="entry name" value="CREB-BINDING PROTEIN"/>
    <property type="match status" value="1"/>
</dbReference>
<protein>
    <recommendedName>
        <fullName evidence="3">histone acetyltransferase</fullName>
        <ecNumber evidence="3">2.3.1.48</ecNumber>
    </recommendedName>
</protein>
<dbReference type="SMART" id="SM00297">
    <property type="entry name" value="BROMO"/>
    <property type="match status" value="1"/>
</dbReference>
<keyword evidence="13" id="KW-0832">Ubl conjugation</keyword>
<dbReference type="GO" id="GO:0000123">
    <property type="term" value="C:histone acetyltransferase complex"/>
    <property type="evidence" value="ECO:0007669"/>
    <property type="project" value="InterPro"/>
</dbReference>
<dbReference type="InterPro" id="IPR000197">
    <property type="entry name" value="Znf_TAZ"/>
</dbReference>
<dbReference type="Ensembl" id="ENSPSTT00000015910.1">
    <property type="protein sequence ID" value="ENSPSTP00000015159.1"/>
    <property type="gene ID" value="ENSPSTG00000009841.1"/>
</dbReference>
<feature type="compositionally biased region" description="Basic residues" evidence="25">
    <location>
        <begin position="1371"/>
        <end position="1381"/>
    </location>
</feature>
<dbReference type="InterPro" id="IPR036529">
    <property type="entry name" value="KIX_dom_sf"/>
</dbReference>
<dbReference type="InterPro" id="IPR035898">
    <property type="entry name" value="TAZ_dom_sf"/>
</dbReference>
<dbReference type="FunFam" id="1.20.1020.10:FF:000002">
    <property type="entry name" value="E1A binding protein p300"/>
    <property type="match status" value="1"/>
</dbReference>
<feature type="region of interest" description="Disordered" evidence="25">
    <location>
        <begin position="1345"/>
        <end position="1401"/>
    </location>
</feature>
<feature type="compositionally biased region" description="Low complexity" evidence="25">
    <location>
        <begin position="1669"/>
        <end position="1685"/>
    </location>
</feature>
<dbReference type="Pfam" id="PF00569">
    <property type="entry name" value="ZZ"/>
    <property type="match status" value="1"/>
</dbReference>
<feature type="region of interest" description="Disordered" evidence="25">
    <location>
        <begin position="1660"/>
        <end position="1745"/>
    </location>
</feature>
<name>A0A8C9FLP0_PAVCR</name>
<evidence type="ECO:0000256" key="16">
    <source>
        <dbReference type="ARBA" id="ARBA00023108"/>
    </source>
</evidence>
<dbReference type="FunFam" id="2.10.110.40:FF:000001">
    <property type="entry name" value="E1A binding protein p300"/>
    <property type="match status" value="1"/>
</dbReference>
<dbReference type="CDD" id="cd15802">
    <property type="entry name" value="RING_CBP-p300"/>
    <property type="match status" value="1"/>
</dbReference>
<feature type="zinc finger region" description="TAZ-type" evidence="23">
    <location>
        <begin position="1551"/>
        <end position="1632"/>
    </location>
</feature>
<keyword evidence="9 23" id="KW-0479">Metal-binding</keyword>
<evidence type="ECO:0000256" key="18">
    <source>
        <dbReference type="ARBA" id="ARBA00023163"/>
    </source>
</evidence>
<feature type="domain" description="ZZ-type" evidence="28">
    <location>
        <begin position="1488"/>
        <end position="1536"/>
    </location>
</feature>
<dbReference type="Gene3D" id="2.10.110.40">
    <property type="match status" value="1"/>
</dbReference>
<accession>A0A8C9FLP0</accession>
<dbReference type="GO" id="GO:0005654">
    <property type="term" value="C:nucleoplasm"/>
    <property type="evidence" value="ECO:0007669"/>
    <property type="project" value="UniProtKB-ARBA"/>
</dbReference>
<dbReference type="InterPro" id="IPR010303">
    <property type="entry name" value="RING_CBP-p300"/>
</dbReference>
<reference evidence="31" key="1">
    <citation type="submission" date="2025-08" db="UniProtKB">
        <authorList>
            <consortium name="Ensembl"/>
        </authorList>
    </citation>
    <scope>IDENTIFICATION</scope>
</reference>
<dbReference type="InterPro" id="IPR001487">
    <property type="entry name" value="Bromodomain"/>
</dbReference>
<comment type="subcellular location">
    <subcellularLocation>
        <location evidence="2">Cytoplasm</location>
    </subcellularLocation>
    <subcellularLocation>
        <location evidence="1">Nucleus</location>
    </subcellularLocation>
</comment>
<dbReference type="FunFam" id="1.20.1020.10:FF:000001">
    <property type="entry name" value="E1A binding protein p300"/>
    <property type="match status" value="1"/>
</dbReference>
<feature type="compositionally biased region" description="Low complexity" evidence="25">
    <location>
        <begin position="855"/>
        <end position="868"/>
    </location>
</feature>
<feature type="compositionally biased region" description="Low complexity" evidence="25">
    <location>
        <begin position="742"/>
        <end position="800"/>
    </location>
</feature>
<feature type="compositionally biased region" description="Polar residues" evidence="25">
    <location>
        <begin position="1710"/>
        <end position="1723"/>
    </location>
</feature>
<dbReference type="Gene3D" id="1.10.1630.10">
    <property type="entry name" value="Nuclear receptor coactivator, CREB-bp-like, interlocking domain"/>
    <property type="match status" value="1"/>
</dbReference>
<keyword evidence="5" id="KW-0963">Cytoplasm</keyword>
<dbReference type="CDD" id="cd02337">
    <property type="entry name" value="ZZ_CBP"/>
    <property type="match status" value="1"/>
</dbReference>
<dbReference type="EC" id="2.3.1.48" evidence="3"/>
<feature type="region of interest" description="Disordered" evidence="25">
    <location>
        <begin position="422"/>
        <end position="461"/>
    </location>
</feature>
<keyword evidence="15" id="KW-0805">Transcription regulation</keyword>
<evidence type="ECO:0000256" key="11">
    <source>
        <dbReference type="ARBA" id="ARBA00022771"/>
    </source>
</evidence>
<dbReference type="InterPro" id="IPR018359">
    <property type="entry name" value="Bromodomain_CS"/>
</dbReference>
<dbReference type="InterPro" id="IPR038547">
    <property type="entry name" value="RING_CBP-p300_sf"/>
</dbReference>
<keyword evidence="6" id="KW-1017">Isopeptide bond</keyword>
<dbReference type="GO" id="GO:0031490">
    <property type="term" value="F:chromatin DNA binding"/>
    <property type="evidence" value="ECO:0007669"/>
    <property type="project" value="TreeGrafter"/>
</dbReference>